<dbReference type="EMBL" id="DVOJ01000014">
    <property type="protein sequence ID" value="HIV01714.1"/>
    <property type="molecule type" value="Genomic_DNA"/>
</dbReference>
<dbReference type="AlphaFoldDB" id="A0A9D1NFH0"/>
<proteinExistence type="predicted"/>
<comment type="caution">
    <text evidence="2">The sequence shown here is derived from an EMBL/GenBank/DDBJ whole genome shotgun (WGS) entry which is preliminary data.</text>
</comment>
<reference evidence="2" key="1">
    <citation type="submission" date="2020-10" db="EMBL/GenBank/DDBJ databases">
        <authorList>
            <person name="Gilroy R."/>
        </authorList>
    </citation>
    <scope>NUCLEOTIDE SEQUENCE</scope>
    <source>
        <strain evidence="2">CHK186-9395</strain>
    </source>
</reference>
<keyword evidence="1" id="KW-0732">Signal</keyword>
<evidence type="ECO:0000313" key="3">
    <source>
        <dbReference type="Proteomes" id="UP000886861"/>
    </source>
</evidence>
<evidence type="ECO:0008006" key="4">
    <source>
        <dbReference type="Google" id="ProtNLM"/>
    </source>
</evidence>
<gene>
    <name evidence="2" type="ORF">IAA62_04095</name>
</gene>
<feature type="chain" id="PRO_5038473676" description="Lipoprotein" evidence="1">
    <location>
        <begin position="22"/>
        <end position="164"/>
    </location>
</feature>
<protein>
    <recommendedName>
        <fullName evidence="4">Lipoprotein</fullName>
    </recommendedName>
</protein>
<evidence type="ECO:0000313" key="2">
    <source>
        <dbReference type="EMBL" id="HIV01714.1"/>
    </source>
</evidence>
<name>A0A9D1NFH0_9FIRM</name>
<sequence>MFKKLLLSLLLVFVFIFSACSEEIPTSVYFKNATSAGSSNYTFSVVHLQDKTMQNFYTDIYFKTNKDDVTFSLAFEGKEPLQLYVSEGFIWQSLTEMINNQTDTKVNFNRYKETLNKTFIINVDKAVMFTFKGVIGDYNEQTNSLINLHDSSKEFKLTTKSVQK</sequence>
<feature type="signal peptide" evidence="1">
    <location>
        <begin position="1"/>
        <end position="21"/>
    </location>
</feature>
<accession>A0A9D1NFH0</accession>
<reference evidence="2" key="2">
    <citation type="journal article" date="2021" name="PeerJ">
        <title>Extensive microbial diversity within the chicken gut microbiome revealed by metagenomics and culture.</title>
        <authorList>
            <person name="Gilroy R."/>
            <person name="Ravi A."/>
            <person name="Getino M."/>
            <person name="Pursley I."/>
            <person name="Horton D.L."/>
            <person name="Alikhan N.F."/>
            <person name="Baker D."/>
            <person name="Gharbi K."/>
            <person name="Hall N."/>
            <person name="Watson M."/>
            <person name="Adriaenssens E.M."/>
            <person name="Foster-Nyarko E."/>
            <person name="Jarju S."/>
            <person name="Secka A."/>
            <person name="Antonio M."/>
            <person name="Oren A."/>
            <person name="Chaudhuri R.R."/>
            <person name="La Ragione R."/>
            <person name="Hildebrand F."/>
            <person name="Pallen M.J."/>
        </authorList>
    </citation>
    <scope>NUCLEOTIDE SEQUENCE</scope>
    <source>
        <strain evidence="2">CHK186-9395</strain>
    </source>
</reference>
<dbReference type="Proteomes" id="UP000886861">
    <property type="component" value="Unassembled WGS sequence"/>
</dbReference>
<dbReference type="PROSITE" id="PS51257">
    <property type="entry name" value="PROKAR_LIPOPROTEIN"/>
    <property type="match status" value="1"/>
</dbReference>
<evidence type="ECO:0000256" key="1">
    <source>
        <dbReference type="SAM" id="SignalP"/>
    </source>
</evidence>
<organism evidence="2 3">
    <name type="scientific">Candidatus Caccopulliclostridium gallistercoris</name>
    <dbReference type="NCBI Taxonomy" id="2840719"/>
    <lineage>
        <taxon>Bacteria</taxon>
        <taxon>Bacillati</taxon>
        <taxon>Bacillota</taxon>
        <taxon>Clostridia</taxon>
        <taxon>Candidatus Caccopulliclostridium</taxon>
    </lineage>
</organism>